<gene>
    <name evidence="3" type="ORF">Q765_04035</name>
</gene>
<dbReference type="Pfam" id="PF13432">
    <property type="entry name" value="TPR_16"/>
    <property type="match status" value="1"/>
</dbReference>
<name>A0A0A2MIU0_9FLAO</name>
<proteinExistence type="predicted"/>
<feature type="transmembrane region" description="Helical" evidence="2">
    <location>
        <begin position="61"/>
        <end position="79"/>
    </location>
</feature>
<dbReference type="eggNOG" id="COG1729">
    <property type="taxonomic scope" value="Bacteria"/>
</dbReference>
<organism evidence="3 4">
    <name type="scientific">Flavobacterium rivuli WB 3.3-2 = DSM 21788</name>
    <dbReference type="NCBI Taxonomy" id="1121895"/>
    <lineage>
        <taxon>Bacteria</taxon>
        <taxon>Pseudomonadati</taxon>
        <taxon>Bacteroidota</taxon>
        <taxon>Flavobacteriia</taxon>
        <taxon>Flavobacteriales</taxon>
        <taxon>Flavobacteriaceae</taxon>
        <taxon>Flavobacterium</taxon>
    </lineage>
</organism>
<dbReference type="AlphaFoldDB" id="A0A0A2MIU0"/>
<evidence type="ECO:0000256" key="2">
    <source>
        <dbReference type="SAM" id="Phobius"/>
    </source>
</evidence>
<dbReference type="RefSeq" id="WP_020212104.1">
    <property type="nucleotide sequence ID" value="NZ_JRLX01000002.1"/>
</dbReference>
<keyword evidence="2" id="KW-0472">Membrane</keyword>
<sequence>MATYNKRGYKAPKPEKPEDDVVEATPVEETYDGNSTTAGVFNSLDEGASRTEEWVARNQKIIFIAVGAIALAAVVYLFVDKYVLSPKEDDAANEMFQAEQYFTQAVNAQKSQDSLYNLSLNGGEGKYGFLAIIDKYDGTDAANLAHYFAGTAYLNTGKYKEAVQHLEDFTTKDEVLKATALGATGDAFVQLGKLEDGLKFYLDAAKVSENDAITPRFLFKAGQLSLELKKKEDALKYFKEIKEKYSTSQEGGLIDAYIAELE</sequence>
<accession>A0A0A2MIU0</accession>
<dbReference type="EMBL" id="JRLX01000002">
    <property type="protein sequence ID" value="KGO88215.1"/>
    <property type="molecule type" value="Genomic_DNA"/>
</dbReference>
<dbReference type="InterPro" id="IPR019734">
    <property type="entry name" value="TPR_rpt"/>
</dbReference>
<dbReference type="Gene3D" id="1.25.40.10">
    <property type="entry name" value="Tetratricopeptide repeat domain"/>
    <property type="match status" value="1"/>
</dbReference>
<evidence type="ECO:0000313" key="4">
    <source>
        <dbReference type="Proteomes" id="UP000030152"/>
    </source>
</evidence>
<keyword evidence="2" id="KW-0812">Transmembrane</keyword>
<dbReference type="Proteomes" id="UP000030152">
    <property type="component" value="Unassembled WGS sequence"/>
</dbReference>
<keyword evidence="2" id="KW-1133">Transmembrane helix</keyword>
<dbReference type="STRING" id="1121895.GCA_000378485_00980"/>
<dbReference type="SMART" id="SM00028">
    <property type="entry name" value="TPR"/>
    <property type="match status" value="3"/>
</dbReference>
<evidence type="ECO:0000313" key="3">
    <source>
        <dbReference type="EMBL" id="KGO88215.1"/>
    </source>
</evidence>
<protein>
    <submittedName>
        <fullName evidence="3">Tetratricopeptide repeat protein</fullName>
    </submittedName>
</protein>
<evidence type="ECO:0000256" key="1">
    <source>
        <dbReference type="SAM" id="MobiDB-lite"/>
    </source>
</evidence>
<reference evidence="3 4" key="1">
    <citation type="submission" date="2013-09" db="EMBL/GenBank/DDBJ databases">
        <authorList>
            <person name="Zeng Z."/>
            <person name="Chen C."/>
        </authorList>
    </citation>
    <scope>NUCLEOTIDE SEQUENCE [LARGE SCALE GENOMIC DNA]</scope>
    <source>
        <strain evidence="3 4">WB 3.3-2</strain>
    </source>
</reference>
<dbReference type="OrthoDB" id="9808622at2"/>
<keyword evidence="4" id="KW-1185">Reference proteome</keyword>
<dbReference type="SUPFAM" id="SSF48452">
    <property type="entry name" value="TPR-like"/>
    <property type="match status" value="1"/>
</dbReference>
<comment type="caution">
    <text evidence="3">The sequence shown here is derived from an EMBL/GenBank/DDBJ whole genome shotgun (WGS) entry which is preliminary data.</text>
</comment>
<feature type="region of interest" description="Disordered" evidence="1">
    <location>
        <begin position="1"/>
        <end position="21"/>
    </location>
</feature>
<dbReference type="InterPro" id="IPR011990">
    <property type="entry name" value="TPR-like_helical_dom_sf"/>
</dbReference>